<dbReference type="AlphaFoldDB" id="A0A183ATN4"/>
<dbReference type="Proteomes" id="UP000272942">
    <property type="component" value="Unassembled WGS sequence"/>
</dbReference>
<sequence length="79" mass="8876">MILHAAQSATYEFMSTDECPIDKCLQAANRGLQLCDAGVEDCENTNTTYRCRRGVPLLDECNEISEGKSIHRSLVVKRR</sequence>
<dbReference type="OrthoDB" id="10481352at2759"/>
<reference evidence="3" key="1">
    <citation type="submission" date="2016-06" db="UniProtKB">
        <authorList>
            <consortium name="WormBaseParasite"/>
        </authorList>
    </citation>
    <scope>IDENTIFICATION</scope>
</reference>
<evidence type="ECO:0000313" key="3">
    <source>
        <dbReference type="WBParaSite" id="ECPE_0001035101-mRNA-1"/>
    </source>
</evidence>
<proteinExistence type="predicted"/>
<evidence type="ECO:0000313" key="1">
    <source>
        <dbReference type="EMBL" id="VDP86868.1"/>
    </source>
</evidence>
<dbReference type="WBParaSite" id="ECPE_0001035101-mRNA-1">
    <property type="protein sequence ID" value="ECPE_0001035101-mRNA-1"/>
    <property type="gene ID" value="ECPE_0001035101"/>
</dbReference>
<name>A0A183ATN4_9TREM</name>
<gene>
    <name evidence="1" type="ORF">ECPE_LOCUS10319</name>
</gene>
<keyword evidence="2" id="KW-1185">Reference proteome</keyword>
<dbReference type="EMBL" id="UZAN01048886">
    <property type="protein sequence ID" value="VDP86868.1"/>
    <property type="molecule type" value="Genomic_DNA"/>
</dbReference>
<reference evidence="1 2" key="2">
    <citation type="submission" date="2018-11" db="EMBL/GenBank/DDBJ databases">
        <authorList>
            <consortium name="Pathogen Informatics"/>
        </authorList>
    </citation>
    <scope>NUCLEOTIDE SEQUENCE [LARGE SCALE GENOMIC DNA]</scope>
    <source>
        <strain evidence="1 2">Egypt</strain>
    </source>
</reference>
<evidence type="ECO:0000313" key="2">
    <source>
        <dbReference type="Proteomes" id="UP000272942"/>
    </source>
</evidence>
<protein>
    <submittedName>
        <fullName evidence="3">EGF_CA domain-containing protein</fullName>
    </submittedName>
</protein>
<accession>A0A183ATN4</accession>
<organism evidence="3">
    <name type="scientific">Echinostoma caproni</name>
    <dbReference type="NCBI Taxonomy" id="27848"/>
    <lineage>
        <taxon>Eukaryota</taxon>
        <taxon>Metazoa</taxon>
        <taxon>Spiralia</taxon>
        <taxon>Lophotrochozoa</taxon>
        <taxon>Platyhelminthes</taxon>
        <taxon>Trematoda</taxon>
        <taxon>Digenea</taxon>
        <taxon>Plagiorchiida</taxon>
        <taxon>Echinostomata</taxon>
        <taxon>Echinostomatoidea</taxon>
        <taxon>Echinostomatidae</taxon>
        <taxon>Echinostoma</taxon>
    </lineage>
</organism>